<protein>
    <submittedName>
        <fullName evidence="2">Uncharacterized protein</fullName>
    </submittedName>
</protein>
<evidence type="ECO:0000313" key="3">
    <source>
        <dbReference type="Proteomes" id="UP000287144"/>
    </source>
</evidence>
<evidence type="ECO:0000313" key="2">
    <source>
        <dbReference type="EMBL" id="RSL89670.1"/>
    </source>
</evidence>
<reference evidence="2 3" key="1">
    <citation type="submission" date="2017-06" db="EMBL/GenBank/DDBJ databases">
        <title>Comparative genomic analysis of Ambrosia Fusariam Clade fungi.</title>
        <authorList>
            <person name="Stajich J.E."/>
            <person name="Carrillo J."/>
            <person name="Kijimoto T."/>
            <person name="Eskalen A."/>
            <person name="O'Donnell K."/>
            <person name="Kasson M."/>
        </authorList>
    </citation>
    <scope>NUCLEOTIDE SEQUENCE [LARGE SCALE GENOMIC DNA]</scope>
    <source>
        <strain evidence="2 3">NRRL62579</strain>
    </source>
</reference>
<proteinExistence type="predicted"/>
<dbReference type="Proteomes" id="UP000287144">
    <property type="component" value="Unassembled WGS sequence"/>
</dbReference>
<organism evidence="2 3">
    <name type="scientific">Fusarium oligoseptatum</name>
    <dbReference type="NCBI Taxonomy" id="2604345"/>
    <lineage>
        <taxon>Eukaryota</taxon>
        <taxon>Fungi</taxon>
        <taxon>Dikarya</taxon>
        <taxon>Ascomycota</taxon>
        <taxon>Pezizomycotina</taxon>
        <taxon>Sordariomycetes</taxon>
        <taxon>Hypocreomycetidae</taxon>
        <taxon>Hypocreales</taxon>
        <taxon>Nectriaceae</taxon>
        <taxon>Fusarium</taxon>
        <taxon>Fusarium solani species complex</taxon>
    </lineage>
</organism>
<gene>
    <name evidence="2" type="ORF">CEP52_014851</name>
</gene>
<name>A0A428SIN9_9HYPO</name>
<comment type="caution">
    <text evidence="2">The sequence shown here is derived from an EMBL/GenBank/DDBJ whole genome shotgun (WGS) entry which is preliminary data.</text>
</comment>
<dbReference type="STRING" id="1325735.A0A428SIN9"/>
<dbReference type="AlphaFoldDB" id="A0A428SIN9"/>
<keyword evidence="3" id="KW-1185">Reference proteome</keyword>
<feature type="compositionally biased region" description="Polar residues" evidence="1">
    <location>
        <begin position="176"/>
        <end position="202"/>
    </location>
</feature>
<evidence type="ECO:0000256" key="1">
    <source>
        <dbReference type="SAM" id="MobiDB-lite"/>
    </source>
</evidence>
<dbReference type="EMBL" id="NKCK01000242">
    <property type="protein sequence ID" value="RSL89670.1"/>
    <property type="molecule type" value="Genomic_DNA"/>
</dbReference>
<accession>A0A428SIN9</accession>
<sequence>MYFTKLLPVVYFAAHGLALGGISQLCTWEPMLPVKAGSPLSVKIENPWGERCRAELEFSDDKFPKMAWSFSAIDCVDLQLAEFVVPSGAPNGDAYLTWQCDGDSPMSCIHIVISNSEGGPVFPSPQPKLGTARCVPSTTLLTRTVDDGKPTGIFLDTRLFNPTSASRISTLTSVVTPGASTPTTSTKPWIQTPGHSSSIGTDSTHKAGGTGISLPTDASTITTPMITTTATVTIPRVIPIDTLTDTDTTTTIPGFTTTIPGSTTTVTTARDTSANQPSYVTITTTVSACPTPRK</sequence>
<feature type="region of interest" description="Disordered" evidence="1">
    <location>
        <begin position="176"/>
        <end position="216"/>
    </location>
</feature>